<name>A0ABQ9IZQ6_9CUCU</name>
<organism evidence="1 2">
    <name type="scientific">Molorchus minor</name>
    <dbReference type="NCBI Taxonomy" id="1323400"/>
    <lineage>
        <taxon>Eukaryota</taxon>
        <taxon>Metazoa</taxon>
        <taxon>Ecdysozoa</taxon>
        <taxon>Arthropoda</taxon>
        <taxon>Hexapoda</taxon>
        <taxon>Insecta</taxon>
        <taxon>Pterygota</taxon>
        <taxon>Neoptera</taxon>
        <taxon>Endopterygota</taxon>
        <taxon>Coleoptera</taxon>
        <taxon>Polyphaga</taxon>
        <taxon>Cucujiformia</taxon>
        <taxon>Chrysomeloidea</taxon>
        <taxon>Cerambycidae</taxon>
        <taxon>Lamiinae</taxon>
        <taxon>Monochamini</taxon>
        <taxon>Molorchus</taxon>
    </lineage>
</organism>
<accession>A0ABQ9IZQ6</accession>
<evidence type="ECO:0000313" key="2">
    <source>
        <dbReference type="Proteomes" id="UP001162164"/>
    </source>
</evidence>
<dbReference type="EMBL" id="JAPWTJ010001712">
    <property type="protein sequence ID" value="KAJ8969845.1"/>
    <property type="molecule type" value="Genomic_DNA"/>
</dbReference>
<comment type="caution">
    <text evidence="1">The sequence shown here is derived from an EMBL/GenBank/DDBJ whole genome shotgun (WGS) entry which is preliminary data.</text>
</comment>
<sequence>MGTDNCLLCAMGKEMDCNTGQDFITQFHNLHGVSVKERTVSFFKLLRKKDLFENEEATNWALNNLQPKNVSRKTLDLLEIVKQGNEIFISKILKQPWFFKDAFTDMSADELVNEFLPHTSFSIRMKILKNLSRNLSESQMDEIFDCVFKRYGLYIASNFLHVCSPTKIKEVLGANKVILYSTQVKKVLEKDLNTFKIYLDYYKIHKGYTYSNKNVINYVAITRYLTLPWVGVQVKKIVSLVKDDIPKDVHFYISFLNCSIVKYVHCLISTKDR</sequence>
<gene>
    <name evidence="1" type="ORF">NQ317_017465</name>
</gene>
<dbReference type="Proteomes" id="UP001162164">
    <property type="component" value="Unassembled WGS sequence"/>
</dbReference>
<evidence type="ECO:0000313" key="1">
    <source>
        <dbReference type="EMBL" id="KAJ8969845.1"/>
    </source>
</evidence>
<protein>
    <submittedName>
        <fullName evidence="1">Uncharacterized protein</fullName>
    </submittedName>
</protein>
<keyword evidence="2" id="KW-1185">Reference proteome</keyword>
<proteinExistence type="predicted"/>
<reference evidence="1" key="1">
    <citation type="journal article" date="2023" name="Insect Mol. Biol.">
        <title>Genome sequencing provides insights into the evolution of gene families encoding plant cell wall-degrading enzymes in longhorned beetles.</title>
        <authorList>
            <person name="Shin N.R."/>
            <person name="Okamura Y."/>
            <person name="Kirsch R."/>
            <person name="Pauchet Y."/>
        </authorList>
    </citation>
    <scope>NUCLEOTIDE SEQUENCE</scope>
    <source>
        <strain evidence="1">MMC_N1</strain>
    </source>
</reference>